<dbReference type="NCBIfam" id="TIGR00535">
    <property type="entry name" value="SAM_DCase"/>
    <property type="match status" value="1"/>
</dbReference>
<keyword evidence="7 12" id="KW-0620">Polyamine biosynthesis</keyword>
<dbReference type="AlphaFoldDB" id="Q75E84"/>
<keyword evidence="5 16" id="KW-0068">Autocatalytic cleavage</keyword>
<dbReference type="PIRSF" id="PIRSF001355">
    <property type="entry name" value="S-AdenosylMet_decarboxylase"/>
    <property type="match status" value="1"/>
</dbReference>
<dbReference type="Gene3D" id="3.60.90.10">
    <property type="entry name" value="S-adenosylmethionine decarboxylase"/>
    <property type="match status" value="1"/>
</dbReference>
<proteinExistence type="inferred from homology"/>
<evidence type="ECO:0000256" key="5">
    <source>
        <dbReference type="ARBA" id="ARBA00022813"/>
    </source>
</evidence>
<comment type="pathway">
    <text evidence="1 12">Amine and polyamine biosynthesis; S-adenosylmethioninamine biosynthesis; S-adenosylmethioninamine from S-adenosyl-L-methionine: step 1/1.</text>
</comment>
<dbReference type="InParanoid" id="Q75E84"/>
<evidence type="ECO:0000256" key="10">
    <source>
        <dbReference type="ARBA" id="ARBA00023270"/>
    </source>
</evidence>
<feature type="binding site" evidence="14">
    <location>
        <position position="302"/>
    </location>
    <ligand>
        <name>substrate</name>
    </ligand>
</feature>
<dbReference type="FunFam" id="3.60.90.10:FF:000011">
    <property type="entry name" value="S-adenosylmethionine decarboxylase proenzyme"/>
    <property type="match status" value="1"/>
</dbReference>
<feature type="active site" description="Proton acceptor; for processing activity" evidence="13">
    <location>
        <position position="298"/>
    </location>
</feature>
<evidence type="ECO:0000256" key="17">
    <source>
        <dbReference type="PIRSR" id="PIRSR001355-5"/>
    </source>
</evidence>
<evidence type="ECO:0000256" key="7">
    <source>
        <dbReference type="ARBA" id="ARBA00023115"/>
    </source>
</evidence>
<keyword evidence="9 12" id="KW-0456">Lyase</keyword>
<evidence type="ECO:0000256" key="2">
    <source>
        <dbReference type="ARBA" id="ARBA00008466"/>
    </source>
</evidence>
<keyword evidence="6 12" id="KW-0745">Spermidine biosynthesis</keyword>
<evidence type="ECO:0000256" key="14">
    <source>
        <dbReference type="PIRSR" id="PIRSR001355-2"/>
    </source>
</evidence>
<feature type="active site" description="Proton donor; for catalytic activity" evidence="13">
    <location>
        <position position="102"/>
    </location>
</feature>
<keyword evidence="3 12" id="KW-0949">S-adenosyl-L-methionine</keyword>
<keyword evidence="4 12" id="KW-0210">Decarboxylase</keyword>
<evidence type="ECO:0000256" key="8">
    <source>
        <dbReference type="ARBA" id="ARBA00023145"/>
    </source>
</evidence>
<dbReference type="PROSITE" id="PS01336">
    <property type="entry name" value="ADOMETDC"/>
    <property type="match status" value="1"/>
</dbReference>
<dbReference type="UniPathway" id="UPA00331">
    <property type="reaction ID" value="UER00451"/>
</dbReference>
<dbReference type="OrthoDB" id="1068353at2759"/>
<dbReference type="SUPFAM" id="SSF56276">
    <property type="entry name" value="S-adenosylmethionine decarboxylase"/>
    <property type="match status" value="1"/>
</dbReference>
<dbReference type="PANTHER" id="PTHR11570">
    <property type="entry name" value="S-ADENOSYLMETHIONINE DECARBOXYLASE"/>
    <property type="match status" value="1"/>
</dbReference>
<dbReference type="GO" id="GO:0005829">
    <property type="term" value="C:cytosol"/>
    <property type="evidence" value="ECO:0000318"/>
    <property type="project" value="GO_Central"/>
</dbReference>
<dbReference type="PANTHER" id="PTHR11570:SF0">
    <property type="entry name" value="S-ADENOSYLMETHIONINE DECARBOXYLASE PROENZYME"/>
    <property type="match status" value="1"/>
</dbReference>
<organism evidence="18 19">
    <name type="scientific">Eremothecium gossypii (strain ATCC 10895 / CBS 109.51 / FGSC 9923 / NRRL Y-1056)</name>
    <name type="common">Yeast</name>
    <name type="synonym">Ashbya gossypii</name>
    <dbReference type="NCBI Taxonomy" id="284811"/>
    <lineage>
        <taxon>Eukaryota</taxon>
        <taxon>Fungi</taxon>
        <taxon>Dikarya</taxon>
        <taxon>Ascomycota</taxon>
        <taxon>Saccharomycotina</taxon>
        <taxon>Saccharomycetes</taxon>
        <taxon>Saccharomycetales</taxon>
        <taxon>Saccharomycetaceae</taxon>
        <taxon>Eremothecium</taxon>
    </lineage>
</organism>
<dbReference type="Proteomes" id="UP000000591">
    <property type="component" value="Chromosome II"/>
</dbReference>
<evidence type="ECO:0000256" key="16">
    <source>
        <dbReference type="PIRSR" id="PIRSR001355-4"/>
    </source>
</evidence>
<feature type="chain" id="PRO_5042322602" description="S-adenosylmethionine decarboxylase alpha chain" evidence="17">
    <location>
        <begin position="88"/>
        <end position="394"/>
    </location>
</feature>
<keyword evidence="8 12" id="KW-0865">Zymogen</keyword>
<dbReference type="KEGG" id="ago:AGOS_ABL061C"/>
<comment type="similarity">
    <text evidence="2 12">Belongs to the eukaryotic AdoMetDC family.</text>
</comment>
<dbReference type="GO" id="GO:0004014">
    <property type="term" value="F:adenosylmethionine decarboxylase activity"/>
    <property type="evidence" value="ECO:0000318"/>
    <property type="project" value="GO_Central"/>
</dbReference>
<evidence type="ECO:0000256" key="6">
    <source>
        <dbReference type="ARBA" id="ARBA00023066"/>
    </source>
</evidence>
<evidence type="ECO:0000313" key="19">
    <source>
        <dbReference type="Proteomes" id="UP000000591"/>
    </source>
</evidence>
<dbReference type="GO" id="GO:0006597">
    <property type="term" value="P:spermine biosynthetic process"/>
    <property type="evidence" value="ECO:0000318"/>
    <property type="project" value="GO_Central"/>
</dbReference>
<comment type="catalytic activity">
    <reaction evidence="12">
        <text>S-adenosyl-L-methionine + H(+) = S-adenosyl 3-(methylsulfanyl)propylamine + CO2</text>
        <dbReference type="Rhea" id="RHEA:15981"/>
        <dbReference type="ChEBI" id="CHEBI:15378"/>
        <dbReference type="ChEBI" id="CHEBI:16526"/>
        <dbReference type="ChEBI" id="CHEBI:57443"/>
        <dbReference type="ChEBI" id="CHEBI:59789"/>
        <dbReference type="EC" id="4.1.1.50"/>
    </reaction>
</comment>
<evidence type="ECO:0000256" key="15">
    <source>
        <dbReference type="PIRSR" id="PIRSR001355-3"/>
    </source>
</evidence>
<dbReference type="eggNOG" id="KOG0788">
    <property type="taxonomic scope" value="Eukaryota"/>
</dbReference>
<evidence type="ECO:0000256" key="1">
    <source>
        <dbReference type="ARBA" id="ARBA00004911"/>
    </source>
</evidence>
<evidence type="ECO:0000313" key="18">
    <source>
        <dbReference type="EMBL" id="AAS50710.1"/>
    </source>
</evidence>
<feature type="site" description="Cleavage (non-hydrolytic); by autolysis" evidence="16">
    <location>
        <begin position="87"/>
        <end position="88"/>
    </location>
</feature>
<name>Q75E84_EREGS</name>
<accession>Q75E84</accession>
<dbReference type="Pfam" id="PF01536">
    <property type="entry name" value="SAM_decarbox"/>
    <property type="match status" value="1"/>
</dbReference>
<reference evidence="18 19" key="1">
    <citation type="journal article" date="2004" name="Science">
        <title>The Ashbya gossypii genome as a tool for mapping the ancient Saccharomyces cerevisiae genome.</title>
        <authorList>
            <person name="Dietrich F.S."/>
            <person name="Voegeli S."/>
            <person name="Brachat S."/>
            <person name="Lerch A."/>
            <person name="Gates K."/>
            <person name="Steiner S."/>
            <person name="Mohr C."/>
            <person name="Pohlmann R."/>
            <person name="Luedi P."/>
            <person name="Choi S."/>
            <person name="Wing R.A."/>
            <person name="Flavier A."/>
            <person name="Gaffney T.D."/>
            <person name="Philippsen P."/>
        </authorList>
    </citation>
    <scope>NUCLEOTIDE SEQUENCE [LARGE SCALE GENOMIC DNA]</scope>
    <source>
        <strain evidence="19">ATCC 10895 / CBS 109.51 / FGSC 9923 / NRRL Y-1056</strain>
    </source>
</reference>
<feature type="active site" description="Schiff-base intermediate with substrate; via pyruvic acid" evidence="13">
    <location>
        <position position="88"/>
    </location>
</feature>
<dbReference type="InterPro" id="IPR016067">
    <property type="entry name" value="S-AdoMet_deCO2ase_core"/>
</dbReference>
<keyword evidence="19" id="KW-1185">Reference proteome</keyword>
<dbReference type="RefSeq" id="NP_982886.1">
    <property type="nucleotide sequence ID" value="NM_208239.1"/>
</dbReference>
<dbReference type="InterPro" id="IPR048283">
    <property type="entry name" value="AdoMetDC-like"/>
</dbReference>
<reference evidence="19" key="2">
    <citation type="journal article" date="2013" name="G3 (Bethesda)">
        <title>Genomes of Ashbya fungi isolated from insects reveal four mating-type loci, numerous translocations, lack of transposons, and distinct gene duplications.</title>
        <authorList>
            <person name="Dietrich F.S."/>
            <person name="Voegeli S."/>
            <person name="Kuo S."/>
            <person name="Philippsen P."/>
        </authorList>
    </citation>
    <scope>GENOME REANNOTATION</scope>
    <source>
        <strain evidence="19">ATCC 10895 / CBS 109.51 / FGSC 9923 / NRRL Y-1056</strain>
    </source>
</reference>
<dbReference type="HOGENOM" id="CLU_023050_0_0_1"/>
<comment type="cofactor">
    <cofactor evidence="12">
        <name>pyruvate</name>
        <dbReference type="ChEBI" id="CHEBI:15361"/>
    </cofactor>
    <text evidence="12">Binds 1 pyruvoyl group covalently per subunit.</text>
</comment>
<dbReference type="FunCoup" id="Q75E84">
    <property type="interactions" value="619"/>
</dbReference>
<feature type="active site" description="Proton acceptor; for processing activity" evidence="13">
    <location>
        <position position="284"/>
    </location>
</feature>
<dbReference type="EMBL" id="AE016815">
    <property type="protein sequence ID" value="AAS50710.1"/>
    <property type="molecule type" value="Genomic_DNA"/>
</dbReference>
<evidence type="ECO:0000256" key="4">
    <source>
        <dbReference type="ARBA" id="ARBA00022793"/>
    </source>
</evidence>
<feature type="binding site" evidence="14">
    <location>
        <position position="278"/>
    </location>
    <ligand>
        <name>substrate</name>
    </ligand>
</feature>
<dbReference type="GO" id="GO:0015940">
    <property type="term" value="P:pantothenate biosynthetic process"/>
    <property type="evidence" value="ECO:0007669"/>
    <property type="project" value="EnsemblFungi"/>
</dbReference>
<gene>
    <name evidence="18" type="ORF">AGOS_ABL061C</name>
</gene>
<feature type="binding site" evidence="14">
    <location>
        <position position="87"/>
    </location>
    <ligand>
        <name>substrate</name>
    </ligand>
</feature>
<evidence type="ECO:0000256" key="3">
    <source>
        <dbReference type="ARBA" id="ARBA00022691"/>
    </source>
</evidence>
<sequence length="394" mass="44796">MPATSLDLSDHSYLDSALSATLDSTDAFEGPEKLLEVWFYPSVSALPNAKGLRSISLDEWCSMLELVKCEVLSSKKTAHMDAFLLSESSMFVFEHKLTLKTCGTTTTLLCLPRLLAMVESHLGWVMKSPGSDKFHPYKVFYSRRCFMFPSKQHPIHRNWGDEVDYLNQFFLGGKSYVIGRSDQNDHWNLYITETNKTLASGLTSDERDETLEILMTGLDSGSARQFVADRTQSPSEEGLAACNAPGHVYGLEITKATGLDCVYDNQKSVPFVHDAFAFMPCGYSSNIIMDDKYYYTLHVTPEDGWSYASFESNVPVQDVSCGRQTQHDIVCRILDVFRPTDFCMTFFAKDLLSDRILQLMHLLDSLPNYVKRDKVIHELDEYQLIYLRYQRPAQ</sequence>
<evidence type="ECO:0000256" key="9">
    <source>
        <dbReference type="ARBA" id="ARBA00023239"/>
    </source>
</evidence>
<evidence type="ECO:0000256" key="13">
    <source>
        <dbReference type="PIRSR" id="PIRSR001355-1"/>
    </source>
</evidence>
<dbReference type="InterPro" id="IPR001985">
    <property type="entry name" value="S-AdoMet_decarboxylase_euk"/>
</dbReference>
<protein>
    <recommendedName>
        <fullName evidence="12">S-adenosylmethionine decarboxylase proenzyme</fullName>
        <ecNumber evidence="12">4.1.1.50</ecNumber>
    </recommendedName>
</protein>
<feature type="chain" id="PRO_5042322601" description="S-adenosylmethionine decarboxylase beta chain" evidence="17">
    <location>
        <begin position="1"/>
        <end position="87"/>
    </location>
</feature>
<dbReference type="GeneID" id="4618968"/>
<dbReference type="InterPro" id="IPR018166">
    <property type="entry name" value="S-AdoMet_deCO2ase_CS"/>
</dbReference>
<dbReference type="OMA" id="WFEESSN"/>
<feature type="binding site" evidence="14">
    <location>
        <position position="28"/>
    </location>
    <ligand>
        <name>substrate</name>
    </ligand>
</feature>
<dbReference type="STRING" id="284811.Q75E84"/>
<dbReference type="EC" id="4.1.1.50" evidence="12"/>
<keyword evidence="10 12" id="KW-0704">Schiff base</keyword>
<evidence type="ECO:0000256" key="11">
    <source>
        <dbReference type="ARBA" id="ARBA00023317"/>
    </source>
</evidence>
<evidence type="ECO:0000256" key="12">
    <source>
        <dbReference type="PIRNR" id="PIRNR001355"/>
    </source>
</evidence>
<keyword evidence="11 12" id="KW-0670">Pyruvate</keyword>
<dbReference type="GO" id="GO:0008295">
    <property type="term" value="P:spermidine biosynthetic process"/>
    <property type="evidence" value="ECO:0000318"/>
    <property type="project" value="GO_Central"/>
</dbReference>
<feature type="modified residue" description="Pyruvic acid (Ser); by autocatalysis" evidence="15">
    <location>
        <position position="88"/>
    </location>
</feature>